<dbReference type="Proteomes" id="UP000078546">
    <property type="component" value="Unassembled WGS sequence"/>
</dbReference>
<sequence>MLNNRGSINFKEAMNSSEGRVSEDGNNFCKPFSNSGGAIESCKRNVMGYNQSEHVSSTFNVDSKTDDVEMYVENMLNELKGKMQNLSNNLLNKVDSMEKSLDDLENTLANFSKGEGA</sequence>
<evidence type="ECO:0000313" key="5">
    <source>
        <dbReference type="Proteomes" id="UP000078546"/>
    </source>
</evidence>
<accession>A0A1A8VV76</accession>
<dbReference type="VEuPathDB" id="PlasmoDB:PocGH01_09027100"/>
<dbReference type="InterPro" id="IPR009643">
    <property type="entry name" value="HS1-bd"/>
</dbReference>
<evidence type="ECO:0000256" key="1">
    <source>
        <dbReference type="ARBA" id="ARBA00006349"/>
    </source>
</evidence>
<dbReference type="GO" id="GO:0003714">
    <property type="term" value="F:transcription corepressor activity"/>
    <property type="evidence" value="ECO:0007669"/>
    <property type="project" value="InterPro"/>
</dbReference>
<feature type="coiled-coil region" evidence="2">
    <location>
        <begin position="76"/>
        <end position="114"/>
    </location>
</feature>
<gene>
    <name evidence="4" type="ORF">POVCU1_019690</name>
    <name evidence="3" type="ORF">POVCU2_0021760</name>
</gene>
<dbReference type="EMBL" id="FLQU01000289">
    <property type="protein sequence ID" value="SBS83582.1"/>
    <property type="molecule type" value="Genomic_DNA"/>
</dbReference>
<name>A0A1A8VV76_PLAOA</name>
<comment type="similarity">
    <text evidence="1">Belongs to the HSBP1 family.</text>
</comment>
<evidence type="ECO:0000313" key="3">
    <source>
        <dbReference type="EMBL" id="SBS83582.1"/>
    </source>
</evidence>
<dbReference type="EMBL" id="FLQV01000361">
    <property type="protein sequence ID" value="SBS91062.1"/>
    <property type="molecule type" value="Genomic_DNA"/>
</dbReference>
<evidence type="ECO:0000313" key="4">
    <source>
        <dbReference type="EMBL" id="SBS91062.1"/>
    </source>
</evidence>
<reference evidence="5 6" key="1">
    <citation type="submission" date="2016-05" db="EMBL/GenBank/DDBJ databases">
        <authorList>
            <person name="Naeem Raeece"/>
        </authorList>
    </citation>
    <scope>NUCLEOTIDE SEQUENCE [LARGE SCALE GENOMIC DNA]</scope>
</reference>
<dbReference type="Gene3D" id="1.20.5.430">
    <property type="match status" value="1"/>
</dbReference>
<organism evidence="3 6">
    <name type="scientific">Plasmodium ovale curtisi</name>
    <dbReference type="NCBI Taxonomy" id="864141"/>
    <lineage>
        <taxon>Eukaryota</taxon>
        <taxon>Sar</taxon>
        <taxon>Alveolata</taxon>
        <taxon>Apicomplexa</taxon>
        <taxon>Aconoidasida</taxon>
        <taxon>Haemosporida</taxon>
        <taxon>Plasmodiidae</taxon>
        <taxon>Plasmodium</taxon>
        <taxon>Plasmodium (Plasmodium)</taxon>
    </lineage>
</organism>
<dbReference type="Proteomes" id="UP000078560">
    <property type="component" value="Unassembled WGS sequence"/>
</dbReference>
<evidence type="ECO:0000256" key="2">
    <source>
        <dbReference type="SAM" id="Coils"/>
    </source>
</evidence>
<protein>
    <submittedName>
        <fullName evidence="3">Heat shock factor-binding protein 1, putative (HSBP)</fullName>
    </submittedName>
</protein>
<evidence type="ECO:0000313" key="6">
    <source>
        <dbReference type="Proteomes" id="UP000078560"/>
    </source>
</evidence>
<proteinExistence type="inferred from homology"/>
<dbReference type="AlphaFoldDB" id="A0A1A8VV76"/>
<keyword evidence="2" id="KW-0175">Coiled coil</keyword>
<reference evidence="3" key="2">
    <citation type="submission" date="2016-05" db="EMBL/GenBank/DDBJ databases">
        <authorList>
            <person name="Lavstsen T."/>
            <person name="Jespersen J.S."/>
        </authorList>
    </citation>
    <scope>NUCLEOTIDE SEQUENCE [LARGE SCALE GENOMIC DNA]</scope>
</reference>
<dbReference type="Pfam" id="PF06825">
    <property type="entry name" value="HSBP1"/>
    <property type="match status" value="1"/>
</dbReference>
<keyword evidence="3" id="KW-0346">Stress response</keyword>